<protein>
    <submittedName>
        <fullName evidence="1">Uncharacterized protein</fullName>
    </submittedName>
</protein>
<proteinExistence type="predicted"/>
<evidence type="ECO:0000313" key="2">
    <source>
        <dbReference type="Proteomes" id="UP000193467"/>
    </source>
</evidence>
<dbReference type="EMBL" id="MCGR01000090">
    <property type="protein sequence ID" value="ORY55539.1"/>
    <property type="molecule type" value="Genomic_DNA"/>
</dbReference>
<reference evidence="1 2" key="1">
    <citation type="submission" date="2016-07" db="EMBL/GenBank/DDBJ databases">
        <title>Pervasive Adenine N6-methylation of Active Genes in Fungi.</title>
        <authorList>
            <consortium name="DOE Joint Genome Institute"/>
            <person name="Mondo S.J."/>
            <person name="Dannebaum R.O."/>
            <person name="Kuo R.C."/>
            <person name="Labutti K."/>
            <person name="Haridas S."/>
            <person name="Kuo A."/>
            <person name="Salamov A."/>
            <person name="Ahrendt S.R."/>
            <person name="Lipzen A."/>
            <person name="Sullivan W."/>
            <person name="Andreopoulos W.B."/>
            <person name="Clum A."/>
            <person name="Lindquist E."/>
            <person name="Daum C."/>
            <person name="Ramamoorthy G.K."/>
            <person name="Gryganskyi A."/>
            <person name="Culley D."/>
            <person name="Magnuson J.K."/>
            <person name="James T.Y."/>
            <person name="O'Malley M.A."/>
            <person name="Stajich J.E."/>
            <person name="Spatafora J.W."/>
            <person name="Visel A."/>
            <person name="Grigoriev I.V."/>
        </authorList>
    </citation>
    <scope>NUCLEOTIDE SEQUENCE [LARGE SCALE GENOMIC DNA]</scope>
    <source>
        <strain evidence="1 2">62-1032</strain>
    </source>
</reference>
<comment type="caution">
    <text evidence="1">The sequence shown here is derived from an EMBL/GenBank/DDBJ whole genome shotgun (WGS) entry which is preliminary data.</text>
</comment>
<keyword evidence="2" id="KW-1185">Reference proteome</keyword>
<organism evidence="1 2">
    <name type="scientific">Leucosporidium creatinivorum</name>
    <dbReference type="NCBI Taxonomy" id="106004"/>
    <lineage>
        <taxon>Eukaryota</taxon>
        <taxon>Fungi</taxon>
        <taxon>Dikarya</taxon>
        <taxon>Basidiomycota</taxon>
        <taxon>Pucciniomycotina</taxon>
        <taxon>Microbotryomycetes</taxon>
        <taxon>Leucosporidiales</taxon>
        <taxon>Leucosporidium</taxon>
    </lineage>
</organism>
<gene>
    <name evidence="1" type="ORF">BCR35DRAFT_221171</name>
</gene>
<name>A0A1Y2D8E8_9BASI</name>
<evidence type="ECO:0000313" key="1">
    <source>
        <dbReference type="EMBL" id="ORY55539.1"/>
    </source>
</evidence>
<sequence>MLPPLPLDVTHRIIRSSLPVVSYSTYKERYRLLLVFSLVHRTWLPLAQAELLKELFLRTSSETWEAHGYRGRDVQGQRYHLGETTKSKKDKPDARLRSLWTLKVKEVTLSNMNFQVEDLAALAGE</sequence>
<dbReference type="InParanoid" id="A0A1Y2D8E8"/>
<accession>A0A1Y2D8E8</accession>
<dbReference type="OrthoDB" id="2519410at2759"/>
<dbReference type="AlphaFoldDB" id="A0A1Y2D8E8"/>
<dbReference type="Proteomes" id="UP000193467">
    <property type="component" value="Unassembled WGS sequence"/>
</dbReference>